<dbReference type="KEGG" id="dal:Dalk_2400"/>
<sequence>MINISIPGHGDASYGSLVLDYNGTLAIDGKVIDGVMERLKTLSQSLEIHILTADTFGTVKAAFEGTGFTVSVLGKEAQDLAKQQYVAEQGAKKTIAVGNGRNDCLMLEKAALGIAVVGAECAAGVAVQAADIVAPNILCALDLLLKPLRLIATLRS</sequence>
<dbReference type="RefSeq" id="WP_015947167.1">
    <property type="nucleotide sequence ID" value="NC_011768.1"/>
</dbReference>
<evidence type="ECO:0008006" key="3">
    <source>
        <dbReference type="Google" id="ProtNLM"/>
    </source>
</evidence>
<dbReference type="InterPro" id="IPR036412">
    <property type="entry name" value="HAD-like_sf"/>
</dbReference>
<dbReference type="eggNOG" id="COG4087">
    <property type="taxonomic scope" value="Bacteria"/>
</dbReference>
<organism evidence="1 2">
    <name type="scientific">Desulfatibacillum aliphaticivorans</name>
    <dbReference type="NCBI Taxonomy" id="218208"/>
    <lineage>
        <taxon>Bacteria</taxon>
        <taxon>Pseudomonadati</taxon>
        <taxon>Thermodesulfobacteriota</taxon>
        <taxon>Desulfobacteria</taxon>
        <taxon>Desulfobacterales</taxon>
        <taxon>Desulfatibacillaceae</taxon>
        <taxon>Desulfatibacillum</taxon>
    </lineage>
</organism>
<proteinExistence type="predicted"/>
<dbReference type="InterPro" id="IPR023214">
    <property type="entry name" value="HAD_sf"/>
</dbReference>
<dbReference type="EMBL" id="CP001322">
    <property type="protein sequence ID" value="ACL04093.1"/>
    <property type="molecule type" value="Genomic_DNA"/>
</dbReference>
<dbReference type="Gene3D" id="3.40.50.1000">
    <property type="entry name" value="HAD superfamily/HAD-like"/>
    <property type="match status" value="1"/>
</dbReference>
<evidence type="ECO:0000313" key="2">
    <source>
        <dbReference type="Proteomes" id="UP000000739"/>
    </source>
</evidence>
<gene>
    <name evidence="1" type="ordered locus">Dalk_2400</name>
</gene>
<dbReference type="AlphaFoldDB" id="B8FB07"/>
<dbReference type="Proteomes" id="UP000000739">
    <property type="component" value="Chromosome"/>
</dbReference>
<dbReference type="SUPFAM" id="SSF56784">
    <property type="entry name" value="HAD-like"/>
    <property type="match status" value="1"/>
</dbReference>
<dbReference type="HOGENOM" id="CLU_142246_0_0_7"/>
<accession>B8FB07</accession>
<protein>
    <recommendedName>
        <fullName evidence="3">ATPase P</fullName>
    </recommendedName>
</protein>
<reference evidence="1 2" key="1">
    <citation type="journal article" date="2012" name="Environ. Microbiol.">
        <title>The genome sequence of Desulfatibacillum alkenivorans AK-01: a blueprint for anaerobic alkane oxidation.</title>
        <authorList>
            <person name="Callaghan A.V."/>
            <person name="Morris B.E."/>
            <person name="Pereira I.A."/>
            <person name="McInerney M.J."/>
            <person name="Austin R.N."/>
            <person name="Groves J.T."/>
            <person name="Kukor J.J."/>
            <person name="Suflita J.M."/>
            <person name="Young L.Y."/>
            <person name="Zylstra G.J."/>
            <person name="Wawrik B."/>
        </authorList>
    </citation>
    <scope>NUCLEOTIDE SEQUENCE [LARGE SCALE GENOMIC DNA]</scope>
    <source>
        <strain evidence="1 2">AK-01</strain>
    </source>
</reference>
<name>B8FB07_DESAL</name>
<evidence type="ECO:0000313" key="1">
    <source>
        <dbReference type="EMBL" id="ACL04093.1"/>
    </source>
</evidence>
<keyword evidence="2" id="KW-1185">Reference proteome</keyword>